<sequence>MTTAQHKIGSGFGATTTAAEAVAGVDLTGKLAVVTGGYSGIGLETTRALTGAGAHVVVPARRRETAEEALADLENVEVDELDLGDLDSVRAFAERFLASGRRIDLLINNAGVMACPETRVGPGWEAQFATNHLGHFALVNRLWPAVADGARVVSLSSRGHHYSPIRWDDVQFERGYDKWAAYGQAKTANALFAVRLDELGAEKGVRAFALHPGGIMTPLQRHLSREEHIARGWIDEAGNYLVKFKTPEQGAATTVWAATSPQLAGLGGLYLEDCDVAELAAEDAEGLAESGVRRYAVDRDEARRLWTLSAELTGVDAFA</sequence>
<keyword evidence="5" id="KW-1185">Reference proteome</keyword>
<dbReference type="InterPro" id="IPR036291">
    <property type="entry name" value="NAD(P)-bd_dom_sf"/>
</dbReference>
<dbReference type="Gene3D" id="3.40.50.720">
    <property type="entry name" value="NAD(P)-binding Rossmann-like Domain"/>
    <property type="match status" value="1"/>
</dbReference>
<protein>
    <recommendedName>
        <fullName evidence="3">Probable oxidoreductase</fullName>
    </recommendedName>
</protein>
<name>A0A1H5QIA8_9PSEU</name>
<dbReference type="AlphaFoldDB" id="A0A1H5QIA8"/>
<evidence type="ECO:0000256" key="3">
    <source>
        <dbReference type="ARBA" id="ARBA00071493"/>
    </source>
</evidence>
<dbReference type="OrthoDB" id="4577644at2"/>
<dbReference type="Proteomes" id="UP000198878">
    <property type="component" value="Unassembled WGS sequence"/>
</dbReference>
<accession>A0A1H5QIA8</accession>
<dbReference type="PRINTS" id="PR00081">
    <property type="entry name" value="GDHRDH"/>
</dbReference>
<dbReference type="NCBIfam" id="NF004845">
    <property type="entry name" value="PRK06196.1"/>
    <property type="match status" value="1"/>
</dbReference>
<dbReference type="STRING" id="218821.SAMN05421837_1021003"/>
<evidence type="ECO:0000313" key="4">
    <source>
        <dbReference type="EMBL" id="SEF25091.1"/>
    </source>
</evidence>
<evidence type="ECO:0000256" key="2">
    <source>
        <dbReference type="ARBA" id="ARBA00023002"/>
    </source>
</evidence>
<dbReference type="PANTHER" id="PTHR24320">
    <property type="entry name" value="RETINOL DEHYDROGENASE"/>
    <property type="match status" value="1"/>
</dbReference>
<dbReference type="Pfam" id="PF00106">
    <property type="entry name" value="adh_short"/>
    <property type="match status" value="1"/>
</dbReference>
<dbReference type="RefSeq" id="WP_086682821.1">
    <property type="nucleotide sequence ID" value="NZ_FNUJ01000002.1"/>
</dbReference>
<comment type="similarity">
    <text evidence="1">Belongs to the short-chain dehydrogenases/reductases (SDR) family.</text>
</comment>
<dbReference type="GO" id="GO:0016491">
    <property type="term" value="F:oxidoreductase activity"/>
    <property type="evidence" value="ECO:0007669"/>
    <property type="project" value="UniProtKB-KW"/>
</dbReference>
<gene>
    <name evidence="4" type="ORF">SAMN05421837_1021003</name>
</gene>
<evidence type="ECO:0000313" key="5">
    <source>
        <dbReference type="Proteomes" id="UP000198878"/>
    </source>
</evidence>
<keyword evidence="2" id="KW-0560">Oxidoreductase</keyword>
<organism evidence="4 5">
    <name type="scientific">Amycolatopsis pretoriensis</name>
    <dbReference type="NCBI Taxonomy" id="218821"/>
    <lineage>
        <taxon>Bacteria</taxon>
        <taxon>Bacillati</taxon>
        <taxon>Actinomycetota</taxon>
        <taxon>Actinomycetes</taxon>
        <taxon>Pseudonocardiales</taxon>
        <taxon>Pseudonocardiaceae</taxon>
        <taxon>Amycolatopsis</taxon>
    </lineage>
</organism>
<proteinExistence type="inferred from homology"/>
<dbReference type="EMBL" id="FNUJ01000002">
    <property type="protein sequence ID" value="SEF25091.1"/>
    <property type="molecule type" value="Genomic_DNA"/>
</dbReference>
<evidence type="ECO:0000256" key="1">
    <source>
        <dbReference type="ARBA" id="ARBA00006484"/>
    </source>
</evidence>
<dbReference type="PANTHER" id="PTHR24320:SF148">
    <property type="entry name" value="NAD(P)-BINDING ROSSMANN-FOLD SUPERFAMILY PROTEIN"/>
    <property type="match status" value="1"/>
</dbReference>
<dbReference type="SUPFAM" id="SSF51735">
    <property type="entry name" value="NAD(P)-binding Rossmann-fold domains"/>
    <property type="match status" value="1"/>
</dbReference>
<dbReference type="FunFam" id="3.40.50.720:FF:000594">
    <property type="entry name" value="Short-chain oxidoreductase"/>
    <property type="match status" value="1"/>
</dbReference>
<dbReference type="InterPro" id="IPR002347">
    <property type="entry name" value="SDR_fam"/>
</dbReference>
<reference evidence="5" key="1">
    <citation type="submission" date="2016-10" db="EMBL/GenBank/DDBJ databases">
        <authorList>
            <person name="Varghese N."/>
            <person name="Submissions S."/>
        </authorList>
    </citation>
    <scope>NUCLEOTIDE SEQUENCE [LARGE SCALE GENOMIC DNA]</scope>
    <source>
        <strain evidence="5">DSM 44654</strain>
    </source>
</reference>